<evidence type="ECO:0000313" key="1">
    <source>
        <dbReference type="EMBL" id="SMX50080.1"/>
    </source>
</evidence>
<protein>
    <submittedName>
        <fullName evidence="1">Uncharacterized protein</fullName>
    </submittedName>
</protein>
<dbReference type="Proteomes" id="UP000220836">
    <property type="component" value="Unassembled WGS sequence"/>
</dbReference>
<organism evidence="1 2">
    <name type="scientific">Pelagimonas varians</name>
    <dbReference type="NCBI Taxonomy" id="696760"/>
    <lineage>
        <taxon>Bacteria</taxon>
        <taxon>Pseudomonadati</taxon>
        <taxon>Pseudomonadota</taxon>
        <taxon>Alphaproteobacteria</taxon>
        <taxon>Rhodobacterales</taxon>
        <taxon>Roseobacteraceae</taxon>
        <taxon>Pelagimonas</taxon>
    </lineage>
</organism>
<evidence type="ECO:0000313" key="2">
    <source>
        <dbReference type="Proteomes" id="UP000220836"/>
    </source>
</evidence>
<reference evidence="1 2" key="1">
    <citation type="submission" date="2017-05" db="EMBL/GenBank/DDBJ databases">
        <authorList>
            <person name="Song R."/>
            <person name="Chenine A.L."/>
            <person name="Ruprecht R.M."/>
        </authorList>
    </citation>
    <scope>NUCLEOTIDE SEQUENCE [LARGE SCALE GENOMIC DNA]</scope>
    <source>
        <strain evidence="1 2">CECT 8663</strain>
    </source>
</reference>
<sequence>MTFPLKFTKPPTDIPSKALTSVPYFLERYCPTGGRKPQPVLAGRSVLSPKIELNDYNCTAVVDWLEVSLETPGVHQAVNVHRFLNSKLKDLGSNCTLHVSGPERKSGYRGSYFIVRIQQPNPRDVVPLFQSAILYYKIEDTCVRCLPVSGIEISVDFKARANGNWSRSERDLKRWQIQDLLLRHLRVAPNLTELQKCSPRFFGSKHKQVEFVVRQTIPKLGSKLASAGIRDKSASALILSAYHPPQLDMTYYVGSNQQSVLLRIMDKTSDRRDPGKSVAGKLPENHWRARIEVSLLEENGLFGIPRALGIHSLQDLFRYKFREIRKLIFEFYLPTFEGDGTAKFHEIGTGVFELETFRRGGVYGLDRLHRSLTLAATQTELFDENSYHTQKLGKKGRLVSYPNLNRKVDRALKALETQWTT</sequence>
<keyword evidence="2" id="KW-1185">Reference proteome</keyword>
<accession>A0A238L5F8</accession>
<dbReference type="AlphaFoldDB" id="A0A238L5F8"/>
<dbReference type="EMBL" id="FXYH01000026">
    <property type="protein sequence ID" value="SMX50080.1"/>
    <property type="molecule type" value="Genomic_DNA"/>
</dbReference>
<gene>
    <name evidence="1" type="ORF">PEV8663_04475</name>
</gene>
<name>A0A238L5F8_9RHOB</name>
<proteinExistence type="predicted"/>